<dbReference type="Proteomes" id="UP000030651">
    <property type="component" value="Unassembled WGS sequence"/>
</dbReference>
<gene>
    <name evidence="2" type="ORF">PFICI_05122</name>
</gene>
<dbReference type="EMBL" id="KI912111">
    <property type="protein sequence ID" value="ETS83246.1"/>
    <property type="molecule type" value="Genomic_DNA"/>
</dbReference>
<evidence type="ECO:0000313" key="2">
    <source>
        <dbReference type="EMBL" id="ETS83246.1"/>
    </source>
</evidence>
<dbReference type="Gene3D" id="1.20.5.170">
    <property type="match status" value="1"/>
</dbReference>
<reference evidence="3" key="1">
    <citation type="journal article" date="2015" name="BMC Genomics">
        <title>Genomic and transcriptomic analysis of the endophytic fungus Pestalotiopsis fici reveals its lifestyle and high potential for synthesis of natural products.</title>
        <authorList>
            <person name="Wang X."/>
            <person name="Zhang X."/>
            <person name="Liu L."/>
            <person name="Xiang M."/>
            <person name="Wang W."/>
            <person name="Sun X."/>
            <person name="Che Y."/>
            <person name="Guo L."/>
            <person name="Liu G."/>
            <person name="Guo L."/>
            <person name="Wang C."/>
            <person name="Yin W.B."/>
            <person name="Stadler M."/>
            <person name="Zhang X."/>
            <person name="Liu X."/>
        </authorList>
    </citation>
    <scope>NUCLEOTIDE SEQUENCE [LARGE SCALE GENOMIC DNA]</scope>
    <source>
        <strain evidence="3">W106-1 / CGMCC3.15140</strain>
    </source>
</reference>
<feature type="region of interest" description="Disordered" evidence="1">
    <location>
        <begin position="51"/>
        <end position="104"/>
    </location>
</feature>
<dbReference type="STRING" id="1229662.W3XDK5"/>
<dbReference type="InterPro" id="IPR046347">
    <property type="entry name" value="bZIP_sf"/>
</dbReference>
<dbReference type="InParanoid" id="W3XDK5"/>
<sequence length="473" mass="52697">MSAIDMLSAAWPSACRPPSPISFDTFDVTRLSATTWPDILDIDAEVNDIGASVTGWGDGEMEDPVTDRSEHPATTDAHSVAGSKPKKRGRPRLSPRENDDRTRRRAQIRLAQRAYRKRQTSAMEKLQQQVNEMGKLSGRLINSLSDISKELALLRVFEMRPAAAVAFNALVGDCISLRTMASSQAHEESDVDISNFQNEWDSTLQRCDWMIPRYSEPWPQSLPTSQHNLDQSTPERHRAEMSISSLLTASSPFTVLSSLVDPIPRRPTSFAHRVHLVCLERGYHLLRNPKSDMRQVMRTFGKTLAKTSRTSLIMQIETILRGNEAVAGTDWVISRPEQTASIYSPLLPAPPTMATSTKNEWLEPLDVHYLLLKSNIPIETDSVSIQLSSSIPQGQDTTDSTSNSPNLRLDFASVEESLEDQSSQARVFDVNYFLEILGRLGVCGGTLPILRRKEVEAAMYYAMGLGAEPRSNN</sequence>
<proteinExistence type="predicted"/>
<dbReference type="SUPFAM" id="SSF57959">
    <property type="entry name" value="Leucine zipper domain"/>
    <property type="match status" value="1"/>
</dbReference>
<accession>W3XDK5</accession>
<protein>
    <recommendedName>
        <fullName evidence="4">BZIP domain-containing protein</fullName>
    </recommendedName>
</protein>
<name>W3XDK5_PESFW</name>
<dbReference type="KEGG" id="pfy:PFICI_05122"/>
<feature type="region of interest" description="Disordered" evidence="1">
    <location>
        <begin position="387"/>
        <end position="406"/>
    </location>
</feature>
<dbReference type="CDD" id="cd14688">
    <property type="entry name" value="bZIP_YAP"/>
    <property type="match status" value="1"/>
</dbReference>
<keyword evidence="3" id="KW-1185">Reference proteome</keyword>
<feature type="compositionally biased region" description="Basic residues" evidence="1">
    <location>
        <begin position="84"/>
        <end position="93"/>
    </location>
</feature>
<dbReference type="eggNOG" id="ENOG502SQ29">
    <property type="taxonomic scope" value="Eukaryota"/>
</dbReference>
<dbReference type="RefSeq" id="XP_007831894.1">
    <property type="nucleotide sequence ID" value="XM_007833703.1"/>
</dbReference>
<dbReference type="PANTHER" id="PTHR40618">
    <property type="entry name" value="B-ZIP TRANSCRIPTION FACTOR (EUROFUNG)-RELATED"/>
    <property type="match status" value="1"/>
</dbReference>
<dbReference type="OrthoDB" id="4742379at2759"/>
<dbReference type="AlphaFoldDB" id="W3XDK5"/>
<dbReference type="GO" id="GO:0003700">
    <property type="term" value="F:DNA-binding transcription factor activity"/>
    <property type="evidence" value="ECO:0007669"/>
    <property type="project" value="InterPro"/>
</dbReference>
<dbReference type="HOGENOM" id="CLU_577590_0_0_1"/>
<evidence type="ECO:0000313" key="3">
    <source>
        <dbReference type="Proteomes" id="UP000030651"/>
    </source>
</evidence>
<dbReference type="PANTHER" id="PTHR40618:SF1">
    <property type="entry name" value="B-ZIP TRANSCRIPTION FACTOR (EUROFUNG)"/>
    <property type="match status" value="1"/>
</dbReference>
<evidence type="ECO:0008006" key="4">
    <source>
        <dbReference type="Google" id="ProtNLM"/>
    </source>
</evidence>
<dbReference type="GeneID" id="19270135"/>
<evidence type="ECO:0000256" key="1">
    <source>
        <dbReference type="SAM" id="MobiDB-lite"/>
    </source>
</evidence>
<organism evidence="2 3">
    <name type="scientific">Pestalotiopsis fici (strain W106-1 / CGMCC3.15140)</name>
    <dbReference type="NCBI Taxonomy" id="1229662"/>
    <lineage>
        <taxon>Eukaryota</taxon>
        <taxon>Fungi</taxon>
        <taxon>Dikarya</taxon>
        <taxon>Ascomycota</taxon>
        <taxon>Pezizomycotina</taxon>
        <taxon>Sordariomycetes</taxon>
        <taxon>Xylariomycetidae</taxon>
        <taxon>Amphisphaeriales</taxon>
        <taxon>Sporocadaceae</taxon>
        <taxon>Pestalotiopsis</taxon>
    </lineage>
</organism>